<evidence type="ECO:0000313" key="3">
    <source>
        <dbReference type="EMBL" id="CAA9404736.1"/>
    </source>
</evidence>
<dbReference type="Gene3D" id="3.40.50.150">
    <property type="entry name" value="Vaccinia Virus protein VP39"/>
    <property type="match status" value="1"/>
</dbReference>
<dbReference type="InterPro" id="IPR053173">
    <property type="entry name" value="SAM-binding_MTase"/>
</dbReference>
<dbReference type="InterPro" id="IPR036388">
    <property type="entry name" value="WH-like_DNA-bd_sf"/>
</dbReference>
<name>A0A6J4P4U7_9ACTN</name>
<dbReference type="CDD" id="cd02440">
    <property type="entry name" value="AdoMet_MTases"/>
    <property type="match status" value="1"/>
</dbReference>
<dbReference type="InterPro" id="IPR048711">
    <property type="entry name" value="WHD_Rv2258c"/>
</dbReference>
<dbReference type="PANTHER" id="PTHR45128">
    <property type="entry name" value="METHYLTRANSFERASE TYPE 11"/>
    <property type="match status" value="1"/>
</dbReference>
<dbReference type="InterPro" id="IPR029063">
    <property type="entry name" value="SAM-dependent_MTases_sf"/>
</dbReference>
<dbReference type="Pfam" id="PF13847">
    <property type="entry name" value="Methyltransf_31"/>
    <property type="match status" value="1"/>
</dbReference>
<dbReference type="Gene3D" id="1.10.10.10">
    <property type="entry name" value="Winged helix-like DNA-binding domain superfamily/Winged helix DNA-binding domain"/>
    <property type="match status" value="1"/>
</dbReference>
<evidence type="ECO:0000259" key="1">
    <source>
        <dbReference type="Pfam" id="PF13847"/>
    </source>
</evidence>
<dbReference type="SUPFAM" id="SSF53335">
    <property type="entry name" value="S-adenosyl-L-methionine-dependent methyltransferases"/>
    <property type="match status" value="1"/>
</dbReference>
<dbReference type="AlphaFoldDB" id="A0A6J4P4U7"/>
<dbReference type="SUPFAM" id="SSF46785">
    <property type="entry name" value="Winged helix' DNA-binding domain"/>
    <property type="match status" value="1"/>
</dbReference>
<dbReference type="PANTHER" id="PTHR45128:SF2">
    <property type="entry name" value="METHYLTRANSFERASE DOMAIN-CONTAINING PROTEIN"/>
    <property type="match status" value="1"/>
</dbReference>
<proteinExistence type="predicted"/>
<evidence type="ECO:0000259" key="2">
    <source>
        <dbReference type="Pfam" id="PF21320"/>
    </source>
</evidence>
<feature type="domain" description="S-adenosylmethionine-dependent methyltransferase Rv2258c-like winged HTH" evidence="2">
    <location>
        <begin position="32"/>
        <end position="102"/>
    </location>
</feature>
<organism evidence="3">
    <name type="scientific">uncultured Rubrobacteraceae bacterium</name>
    <dbReference type="NCBI Taxonomy" id="349277"/>
    <lineage>
        <taxon>Bacteria</taxon>
        <taxon>Bacillati</taxon>
        <taxon>Actinomycetota</taxon>
        <taxon>Rubrobacteria</taxon>
        <taxon>Rubrobacterales</taxon>
        <taxon>Rubrobacteraceae</taxon>
        <taxon>environmental samples</taxon>
    </lineage>
</organism>
<dbReference type="InterPro" id="IPR036390">
    <property type="entry name" value="WH_DNA-bd_sf"/>
</dbReference>
<dbReference type="Pfam" id="PF21320">
    <property type="entry name" value="WHD_Rv2258c"/>
    <property type="match status" value="1"/>
</dbReference>
<sequence length="365" mass="40110">MSEAQAAEQRRDEFAEGLFEKIIGAMEVASVYLGDRLGLYRALADGGPTTPAELAERTGTHERYAREWLEQQAVAGILAVEKGGADGSARRYMLPNGHAEVLLDRDSLNYLAPVARFTMGLVRPLPELADAFRNGEGLPYAEYGADAREGQAEANRPMFVNLLGSEWLPSVSDVHKRLQEADPPARVADVGCGTGWSSISIAWAYPKARVDGYDLDEPSIEIARRNAEEAGVADRVTFHVRDASDPTLEGRYDLATAFECVHDMGRPVEALGAMRRMVGEAGAVIVADERVPDSFRAPGDDTDRLMYGWSVLFCLPTGLADEPSVGTGTVMRQRTLRRYAEEAGYRGVEVLPIENDLWRFYRLVP</sequence>
<dbReference type="InterPro" id="IPR025714">
    <property type="entry name" value="Methyltranfer_dom"/>
</dbReference>
<feature type="domain" description="Methyltransferase" evidence="1">
    <location>
        <begin position="185"/>
        <end position="290"/>
    </location>
</feature>
<protein>
    <submittedName>
        <fullName evidence="3">Uncharacterized protein</fullName>
    </submittedName>
</protein>
<accession>A0A6J4P4U7</accession>
<gene>
    <name evidence="3" type="ORF">AVDCRST_MAG82-409</name>
</gene>
<dbReference type="EMBL" id="CADCVA010000057">
    <property type="protein sequence ID" value="CAA9404736.1"/>
    <property type="molecule type" value="Genomic_DNA"/>
</dbReference>
<reference evidence="3" key="1">
    <citation type="submission" date="2020-02" db="EMBL/GenBank/DDBJ databases">
        <authorList>
            <person name="Meier V. D."/>
        </authorList>
    </citation>
    <scope>NUCLEOTIDE SEQUENCE</scope>
    <source>
        <strain evidence="3">AVDCRST_MAG82</strain>
    </source>
</reference>